<gene>
    <name evidence="1" type="ORF">GGX14DRAFT_480001</name>
</gene>
<evidence type="ECO:0000313" key="1">
    <source>
        <dbReference type="EMBL" id="KAJ7192510.1"/>
    </source>
</evidence>
<organism evidence="1 2">
    <name type="scientific">Mycena pura</name>
    <dbReference type="NCBI Taxonomy" id="153505"/>
    <lineage>
        <taxon>Eukaryota</taxon>
        <taxon>Fungi</taxon>
        <taxon>Dikarya</taxon>
        <taxon>Basidiomycota</taxon>
        <taxon>Agaricomycotina</taxon>
        <taxon>Agaricomycetes</taxon>
        <taxon>Agaricomycetidae</taxon>
        <taxon>Agaricales</taxon>
        <taxon>Marasmiineae</taxon>
        <taxon>Mycenaceae</taxon>
        <taxon>Mycena</taxon>
    </lineage>
</organism>
<protein>
    <submittedName>
        <fullName evidence="1">Uncharacterized protein</fullName>
    </submittedName>
</protein>
<dbReference type="AlphaFoldDB" id="A0AAD6XZR8"/>
<reference evidence="1" key="1">
    <citation type="submission" date="2023-03" db="EMBL/GenBank/DDBJ databases">
        <title>Massive genome expansion in bonnet fungi (Mycena s.s.) driven by repeated elements and novel gene families across ecological guilds.</title>
        <authorList>
            <consortium name="Lawrence Berkeley National Laboratory"/>
            <person name="Harder C.B."/>
            <person name="Miyauchi S."/>
            <person name="Viragh M."/>
            <person name="Kuo A."/>
            <person name="Thoen E."/>
            <person name="Andreopoulos B."/>
            <person name="Lu D."/>
            <person name="Skrede I."/>
            <person name="Drula E."/>
            <person name="Henrissat B."/>
            <person name="Morin E."/>
            <person name="Kohler A."/>
            <person name="Barry K."/>
            <person name="LaButti K."/>
            <person name="Morin E."/>
            <person name="Salamov A."/>
            <person name="Lipzen A."/>
            <person name="Mereny Z."/>
            <person name="Hegedus B."/>
            <person name="Baldrian P."/>
            <person name="Stursova M."/>
            <person name="Weitz H."/>
            <person name="Taylor A."/>
            <person name="Grigoriev I.V."/>
            <person name="Nagy L.G."/>
            <person name="Martin F."/>
            <person name="Kauserud H."/>
        </authorList>
    </citation>
    <scope>NUCLEOTIDE SEQUENCE</scope>
    <source>
        <strain evidence="1">9144</strain>
    </source>
</reference>
<comment type="caution">
    <text evidence="1">The sequence shown here is derived from an EMBL/GenBank/DDBJ whole genome shotgun (WGS) entry which is preliminary data.</text>
</comment>
<evidence type="ECO:0000313" key="2">
    <source>
        <dbReference type="Proteomes" id="UP001219525"/>
    </source>
</evidence>
<proteinExistence type="predicted"/>
<dbReference type="Proteomes" id="UP001219525">
    <property type="component" value="Unassembled WGS sequence"/>
</dbReference>
<sequence>MKSNSVLTMFTEGALHAFWICTLRPRFDPNPNLDRDTPTHSPRCLAARTCYAPAYYSHIPSAASGDHLATESLYRTPTSTIATPTSKIASSHPPALLRQSLGVLLCNAVVIPDISIRARLDSPGTLIVLRASFILSLPLRDGQLTSSEASATFANLTLPLLLLIYVPLTHFAPTHSLRATQACRICFRAVRLPTSRIKTISTISTHCRVPADALPQLHAAPLRRTTPSSTAPVVAPR</sequence>
<accession>A0AAD6XZR8</accession>
<keyword evidence="2" id="KW-1185">Reference proteome</keyword>
<name>A0AAD6XZR8_9AGAR</name>
<dbReference type="EMBL" id="JARJCW010000119">
    <property type="protein sequence ID" value="KAJ7192510.1"/>
    <property type="molecule type" value="Genomic_DNA"/>
</dbReference>